<dbReference type="InterPro" id="IPR051684">
    <property type="entry name" value="Electron_Trans/Redox"/>
</dbReference>
<dbReference type="GO" id="GO:0046872">
    <property type="term" value="F:metal ion binding"/>
    <property type="evidence" value="ECO:0007669"/>
    <property type="project" value="UniProtKB-KW"/>
</dbReference>
<dbReference type="PROSITE" id="PS51379">
    <property type="entry name" value="4FE4S_FER_2"/>
    <property type="match status" value="1"/>
</dbReference>
<reference evidence="9 10" key="1">
    <citation type="submission" date="2019-09" db="EMBL/GenBank/DDBJ databases">
        <title>Pararcticibacter amylolyticus gen. nov., sp. nov., isolated from a rottenly hemp rope, and reclassification of Pedobacter tournemirensis as Pararcticibacter tournemirensis comb. nov.</title>
        <authorList>
            <person name="Cai Y."/>
        </authorList>
    </citation>
    <scope>NUCLEOTIDE SEQUENCE [LARGE SCALE GENOMIC DNA]</scope>
    <source>
        <strain evidence="9 10">TF5-37.2-LB10</strain>
    </source>
</reference>
<feature type="transmembrane region" description="Helical" evidence="7">
    <location>
        <begin position="160"/>
        <end position="178"/>
    </location>
</feature>
<gene>
    <name evidence="9" type="primary">ccoG</name>
    <name evidence="9" type="ORF">F1649_00055</name>
</gene>
<keyword evidence="5" id="KW-0408">Iron</keyword>
<name>A0A5M9HJD9_9SPHI</name>
<proteinExistence type="predicted"/>
<protein>
    <submittedName>
        <fullName evidence="9">Cytochrome c oxidase accessory protein CcoG</fullName>
    </submittedName>
</protein>
<evidence type="ECO:0000256" key="2">
    <source>
        <dbReference type="ARBA" id="ARBA00022485"/>
    </source>
</evidence>
<dbReference type="InterPro" id="IPR032879">
    <property type="entry name" value="FixG_C"/>
</dbReference>
<feature type="transmembrane region" description="Helical" evidence="7">
    <location>
        <begin position="190"/>
        <end position="211"/>
    </location>
</feature>
<dbReference type="InterPro" id="IPR017900">
    <property type="entry name" value="4Fe4S_Fe_S_CS"/>
</dbReference>
<keyword evidence="7" id="KW-0812">Transmembrane</keyword>
<organism evidence="9 10">
    <name type="scientific">Arcticibacter tournemirensis</name>
    <dbReference type="NCBI Taxonomy" id="699437"/>
    <lineage>
        <taxon>Bacteria</taxon>
        <taxon>Pseudomonadati</taxon>
        <taxon>Bacteroidota</taxon>
        <taxon>Sphingobacteriia</taxon>
        <taxon>Sphingobacteriales</taxon>
        <taxon>Sphingobacteriaceae</taxon>
        <taxon>Arcticibacter</taxon>
    </lineage>
</organism>
<evidence type="ECO:0000256" key="1">
    <source>
        <dbReference type="ARBA" id="ARBA00022448"/>
    </source>
</evidence>
<evidence type="ECO:0000256" key="4">
    <source>
        <dbReference type="ARBA" id="ARBA00022982"/>
    </source>
</evidence>
<dbReference type="PROSITE" id="PS00198">
    <property type="entry name" value="4FE4S_FER_1"/>
    <property type="match status" value="1"/>
</dbReference>
<keyword evidence="7" id="KW-0472">Membrane</keyword>
<evidence type="ECO:0000256" key="3">
    <source>
        <dbReference type="ARBA" id="ARBA00022723"/>
    </source>
</evidence>
<keyword evidence="10" id="KW-1185">Reference proteome</keyword>
<keyword evidence="2" id="KW-0004">4Fe-4S</keyword>
<feature type="transmembrane region" description="Helical" evidence="7">
    <location>
        <begin position="339"/>
        <end position="358"/>
    </location>
</feature>
<dbReference type="AlphaFoldDB" id="A0A5M9HJD9"/>
<feature type="domain" description="4Fe-4S ferredoxin-type" evidence="8">
    <location>
        <begin position="262"/>
        <end position="290"/>
    </location>
</feature>
<dbReference type="NCBIfam" id="TIGR02745">
    <property type="entry name" value="ccoG_rdxA_fixG"/>
    <property type="match status" value="1"/>
</dbReference>
<evidence type="ECO:0000256" key="6">
    <source>
        <dbReference type="ARBA" id="ARBA00023014"/>
    </source>
</evidence>
<dbReference type="OrthoDB" id="9811700at2"/>
<evidence type="ECO:0000313" key="10">
    <source>
        <dbReference type="Proteomes" id="UP000322918"/>
    </source>
</evidence>
<dbReference type="PANTHER" id="PTHR30176">
    <property type="entry name" value="FERREDOXIN-TYPE PROTEIN NAPH"/>
    <property type="match status" value="1"/>
</dbReference>
<keyword evidence="7" id="KW-1133">Transmembrane helix</keyword>
<dbReference type="InterPro" id="IPR017896">
    <property type="entry name" value="4Fe4S_Fe-S-bd"/>
</dbReference>
<dbReference type="PANTHER" id="PTHR30176:SF3">
    <property type="entry name" value="FERREDOXIN-TYPE PROTEIN NAPH"/>
    <property type="match status" value="1"/>
</dbReference>
<sequence length="471" mass="53702">MGEVTTSFRDHITTVTEDGKKRKWIYPKLIKGKLYRYRNYFGWALLALLFSGPFIKVNGEQLILFNIIERKFAFFGVIFSPHDFYLFVLGMLIFVVFIVLFTVVFGRVWCGWACPQTIFMEIVFRRIERWIEGNAQQQKKLDESPLSLEKLGKKTLKHSIFIFISFLISNIFLAYIIGSDSLITIISEPVSQHVAGFISICLFTAVFYLVFARMRELVCIVACPYGRLQGVLLDNHSMIVAYDYKRGEPRGKRKRNSPLFDPASQVATGDCVDCDLCVQVCPTGIDIRNGTQLECINCTLCIDACDMVMKKINRPQRLIGFMSEDQITSRNTFKPGKRLYSYAAVLLVMISVLAVLLVRRTDIETTVLRAGGTIYQLRDDGTVSNLYNAEFVNNTNQPIAFQIKPAEDGTRIQFIRQENRVEKGASTKMTFFVIRPQKAIKAYKSDIELDVISEGVLLDKIETTFIAPPNF</sequence>
<keyword evidence="6" id="KW-0411">Iron-sulfur</keyword>
<keyword evidence="3" id="KW-0479">Metal-binding</keyword>
<dbReference type="InterPro" id="IPR014116">
    <property type="entry name" value="Cyt_c_oxidase_cbb3_FixG"/>
</dbReference>
<feature type="transmembrane region" description="Helical" evidence="7">
    <location>
        <begin position="37"/>
        <end position="55"/>
    </location>
</feature>
<evidence type="ECO:0000313" key="9">
    <source>
        <dbReference type="EMBL" id="KAA8486649.1"/>
    </source>
</evidence>
<dbReference type="GO" id="GO:0051539">
    <property type="term" value="F:4 iron, 4 sulfur cluster binding"/>
    <property type="evidence" value="ECO:0007669"/>
    <property type="project" value="UniProtKB-KW"/>
</dbReference>
<dbReference type="EMBL" id="VWNE01000001">
    <property type="protein sequence ID" value="KAA8486649.1"/>
    <property type="molecule type" value="Genomic_DNA"/>
</dbReference>
<dbReference type="Gene3D" id="2.60.40.10">
    <property type="entry name" value="Immunoglobulins"/>
    <property type="match status" value="1"/>
</dbReference>
<evidence type="ECO:0000256" key="7">
    <source>
        <dbReference type="SAM" id="Phobius"/>
    </source>
</evidence>
<dbReference type="Pfam" id="PF11614">
    <property type="entry name" value="FixG_C"/>
    <property type="match status" value="1"/>
</dbReference>
<feature type="transmembrane region" description="Helical" evidence="7">
    <location>
        <begin position="84"/>
        <end position="110"/>
    </location>
</feature>
<keyword evidence="4" id="KW-0249">Electron transport</keyword>
<keyword evidence="1" id="KW-0813">Transport</keyword>
<comment type="caution">
    <text evidence="9">The sequence shown here is derived from an EMBL/GenBank/DDBJ whole genome shotgun (WGS) entry which is preliminary data.</text>
</comment>
<accession>A0A5M9HJD9</accession>
<dbReference type="Gene3D" id="3.30.70.20">
    <property type="match status" value="1"/>
</dbReference>
<dbReference type="RefSeq" id="WP_141813860.1">
    <property type="nucleotide sequence ID" value="NZ_VFPL01000001.1"/>
</dbReference>
<dbReference type="SUPFAM" id="SSF54862">
    <property type="entry name" value="4Fe-4S ferredoxins"/>
    <property type="match status" value="1"/>
</dbReference>
<evidence type="ECO:0000259" key="8">
    <source>
        <dbReference type="PROSITE" id="PS51379"/>
    </source>
</evidence>
<dbReference type="Pfam" id="PF12801">
    <property type="entry name" value="Fer4_5"/>
    <property type="match status" value="1"/>
</dbReference>
<dbReference type="Proteomes" id="UP000322918">
    <property type="component" value="Unassembled WGS sequence"/>
</dbReference>
<evidence type="ECO:0000256" key="5">
    <source>
        <dbReference type="ARBA" id="ARBA00023004"/>
    </source>
</evidence>
<dbReference type="InterPro" id="IPR013783">
    <property type="entry name" value="Ig-like_fold"/>
</dbReference>
<dbReference type="GO" id="GO:0005886">
    <property type="term" value="C:plasma membrane"/>
    <property type="evidence" value="ECO:0007669"/>
    <property type="project" value="TreeGrafter"/>
</dbReference>
<dbReference type="Pfam" id="PF13746">
    <property type="entry name" value="Fer4_18"/>
    <property type="match status" value="1"/>
</dbReference>